<protein>
    <recommendedName>
        <fullName evidence="16">Nuclear receptor subfamily 4 group A member 2</fullName>
    </recommendedName>
</protein>
<evidence type="ECO:0000256" key="5">
    <source>
        <dbReference type="ARBA" id="ARBA00023015"/>
    </source>
</evidence>
<reference evidence="14" key="2">
    <citation type="submission" date="2025-09" db="UniProtKB">
        <authorList>
            <consortium name="Ensembl"/>
        </authorList>
    </citation>
    <scope>IDENTIFICATION</scope>
</reference>
<dbReference type="PROSITE" id="PS51030">
    <property type="entry name" value="NUCLEAR_REC_DBD_2"/>
    <property type="match status" value="1"/>
</dbReference>
<evidence type="ECO:0000256" key="3">
    <source>
        <dbReference type="ARBA" id="ARBA00022771"/>
    </source>
</evidence>
<keyword evidence="6 10" id="KW-0238">DNA-binding</keyword>
<name>A0A8C4R0B0_EPTBU</name>
<feature type="domain" description="NR LBD" evidence="13">
    <location>
        <begin position="407"/>
        <end position="649"/>
    </location>
</feature>
<dbReference type="GO" id="GO:0000978">
    <property type="term" value="F:RNA polymerase II cis-regulatory region sequence-specific DNA binding"/>
    <property type="evidence" value="ECO:0007669"/>
    <property type="project" value="TreeGrafter"/>
</dbReference>
<dbReference type="GO" id="GO:0005667">
    <property type="term" value="C:transcription regulator complex"/>
    <property type="evidence" value="ECO:0007669"/>
    <property type="project" value="TreeGrafter"/>
</dbReference>
<dbReference type="FunFam" id="3.30.50.10:FF:000009">
    <property type="entry name" value="nuclear receptor subfamily 4 group A member 2"/>
    <property type="match status" value="1"/>
</dbReference>
<comment type="similarity">
    <text evidence="10">Belongs to the nuclear hormone receptor family.</text>
</comment>
<evidence type="ECO:0000256" key="6">
    <source>
        <dbReference type="ARBA" id="ARBA00023125"/>
    </source>
</evidence>
<evidence type="ECO:0000259" key="12">
    <source>
        <dbReference type="PROSITE" id="PS51030"/>
    </source>
</evidence>
<organism evidence="14 15">
    <name type="scientific">Eptatretus burgeri</name>
    <name type="common">Inshore hagfish</name>
    <dbReference type="NCBI Taxonomy" id="7764"/>
    <lineage>
        <taxon>Eukaryota</taxon>
        <taxon>Metazoa</taxon>
        <taxon>Chordata</taxon>
        <taxon>Craniata</taxon>
        <taxon>Vertebrata</taxon>
        <taxon>Cyclostomata</taxon>
        <taxon>Myxini</taxon>
        <taxon>Myxiniformes</taxon>
        <taxon>Myxinidae</taxon>
        <taxon>Eptatretinae</taxon>
        <taxon>Eptatretus</taxon>
    </lineage>
</organism>
<evidence type="ECO:0000259" key="13">
    <source>
        <dbReference type="PROSITE" id="PS51843"/>
    </source>
</evidence>
<dbReference type="Proteomes" id="UP000694388">
    <property type="component" value="Unplaced"/>
</dbReference>
<dbReference type="SUPFAM" id="SSF57716">
    <property type="entry name" value="Glucocorticoid receptor-like (DNA-binding domain)"/>
    <property type="match status" value="1"/>
</dbReference>
<keyword evidence="9 10" id="KW-0539">Nucleus</keyword>
<dbReference type="Ensembl" id="ENSEBUT00000022449.1">
    <property type="protein sequence ID" value="ENSEBUP00000021873.1"/>
    <property type="gene ID" value="ENSEBUG00000013497.1"/>
</dbReference>
<dbReference type="SUPFAM" id="SSF48508">
    <property type="entry name" value="Nuclear receptor ligand-binding domain"/>
    <property type="match status" value="1"/>
</dbReference>
<dbReference type="SMART" id="SM00399">
    <property type="entry name" value="ZnF_C4"/>
    <property type="match status" value="1"/>
</dbReference>
<keyword evidence="4 10" id="KW-0862">Zinc</keyword>
<evidence type="ECO:0000256" key="2">
    <source>
        <dbReference type="ARBA" id="ARBA00022723"/>
    </source>
</evidence>
<dbReference type="GO" id="GO:0004879">
    <property type="term" value="F:nuclear receptor activity"/>
    <property type="evidence" value="ECO:0007669"/>
    <property type="project" value="InterPro"/>
</dbReference>
<dbReference type="PRINTS" id="PR00047">
    <property type="entry name" value="STROIDFINGER"/>
</dbReference>
<dbReference type="OMA" id="NCHRNSP"/>
<evidence type="ECO:0008006" key="16">
    <source>
        <dbReference type="Google" id="ProtNLM"/>
    </source>
</evidence>
<feature type="compositionally biased region" description="Low complexity" evidence="11">
    <location>
        <begin position="137"/>
        <end position="150"/>
    </location>
</feature>
<accession>A0A8C4R0B0</accession>
<dbReference type="InterPro" id="IPR001723">
    <property type="entry name" value="Nuclear_hrmn_rcpt"/>
</dbReference>
<dbReference type="Gene3D" id="1.10.565.10">
    <property type="entry name" value="Retinoid X Receptor"/>
    <property type="match status" value="1"/>
</dbReference>
<evidence type="ECO:0000256" key="8">
    <source>
        <dbReference type="ARBA" id="ARBA00023170"/>
    </source>
</evidence>
<evidence type="ECO:0000313" key="15">
    <source>
        <dbReference type="Proteomes" id="UP000694388"/>
    </source>
</evidence>
<dbReference type="Gene3D" id="3.30.50.10">
    <property type="entry name" value="Erythroid Transcription Factor GATA-1, subunit A"/>
    <property type="match status" value="1"/>
</dbReference>
<proteinExistence type="inferred from homology"/>
<dbReference type="InterPro" id="IPR003070">
    <property type="entry name" value="NR4A1-3"/>
</dbReference>
<keyword evidence="7 10" id="KW-0804">Transcription</keyword>
<evidence type="ECO:0000256" key="1">
    <source>
        <dbReference type="ARBA" id="ARBA00004123"/>
    </source>
</evidence>
<reference evidence="14" key="1">
    <citation type="submission" date="2025-08" db="UniProtKB">
        <authorList>
            <consortium name="Ensembl"/>
        </authorList>
    </citation>
    <scope>IDENTIFICATION</scope>
</reference>
<dbReference type="PROSITE" id="PS51843">
    <property type="entry name" value="NR_LBD"/>
    <property type="match status" value="1"/>
</dbReference>
<dbReference type="PANTHER" id="PTHR24085:SF4">
    <property type="entry name" value="NUCLEAR HORMONE RECEPTOR HR38-RELATED"/>
    <property type="match status" value="1"/>
</dbReference>
<feature type="domain" description="Nuclear receptor" evidence="12">
    <location>
        <begin position="307"/>
        <end position="382"/>
    </location>
</feature>
<keyword evidence="3 10" id="KW-0863">Zinc-finger</keyword>
<dbReference type="Pfam" id="PF00105">
    <property type="entry name" value="zf-C4"/>
    <property type="match status" value="1"/>
</dbReference>
<dbReference type="InterPro" id="IPR000536">
    <property type="entry name" value="Nucl_hrmn_rcpt_lig-bd"/>
</dbReference>
<keyword evidence="8 10" id="KW-0675">Receptor</keyword>
<evidence type="ECO:0000256" key="11">
    <source>
        <dbReference type="SAM" id="MobiDB-lite"/>
    </source>
</evidence>
<dbReference type="InterPro" id="IPR035500">
    <property type="entry name" value="NHR-like_dom_sf"/>
</dbReference>
<dbReference type="InterPro" id="IPR001628">
    <property type="entry name" value="Znf_hrmn_rcpt"/>
</dbReference>
<sequence>MSACPQLSLPGYPIMPCARSAFPAGPASLQQQDFIFSAEHEDLILSEIVASEFFRFPMQELMTSAEITAAATTALPCMSFGPSCSTGQSSCGSSPHRAVTINPQIPVAHDLPFTPGSLVKAEPPPLSNCHRNSPAGQLQPPSLQSLQLQEPKSEEMSLESPASMYFIPSPPSSPCSPAVFCASPVASSPFCNATWRESLSLSGPATQSNFVSPGTPGTPGTAPSLMSVFTFSQSPPDTPTSSCHHSIPAIHDSTVGGEPLGFSFPGTAYQQQGVQMPLGHGSTSLDSPLGSPLHLSGTAPRGGLAGDGLCAVCGDSAACQHYGVRTCEGCKGFFKRTVQKNAKYVCLGSKSCPIDKRRRNRCQYCRFQKCLNVGMVKEVVRTDSLKGRRGRLPSKPRNPPEVVPGSPTGNLLTTFVRAHTESSLEPPTLDFSQFREPTYIQPSMSEVDSVRQFYELLTASMEAERRWAECLPGFSDLLPEDQELLLQSSFLELFVLRLAYRSNPAKGRLVFCTGLVLHRLQCLRGFGEWIDPILEFASGLQELQLDVPTLACTAALVMLTERHGLKEHKKVENLQARVLCCLREHLNSTSCPAAANLGPAPQRPITSRLLSKLPELPSLCTQGLQRIFYLKLEDLVTLPPVIDRLVDTLPF</sequence>
<dbReference type="SMART" id="SM00430">
    <property type="entry name" value="HOLI"/>
    <property type="match status" value="1"/>
</dbReference>
<dbReference type="GO" id="GO:0008270">
    <property type="term" value="F:zinc ion binding"/>
    <property type="evidence" value="ECO:0007669"/>
    <property type="project" value="UniProtKB-KW"/>
</dbReference>
<evidence type="ECO:0000256" key="9">
    <source>
        <dbReference type="ARBA" id="ARBA00023242"/>
    </source>
</evidence>
<evidence type="ECO:0000313" key="14">
    <source>
        <dbReference type="Ensembl" id="ENSEBUP00000021873.1"/>
    </source>
</evidence>
<dbReference type="PROSITE" id="PS00031">
    <property type="entry name" value="NUCLEAR_REC_DBD_1"/>
    <property type="match status" value="1"/>
</dbReference>
<dbReference type="CDD" id="cd06969">
    <property type="entry name" value="NR_DBD_NGFI-B"/>
    <property type="match status" value="1"/>
</dbReference>
<evidence type="ECO:0000256" key="10">
    <source>
        <dbReference type="RuleBase" id="RU004334"/>
    </source>
</evidence>
<feature type="region of interest" description="Disordered" evidence="11">
    <location>
        <begin position="386"/>
        <end position="406"/>
    </location>
</feature>
<evidence type="ECO:0000256" key="7">
    <source>
        <dbReference type="ARBA" id="ARBA00023163"/>
    </source>
</evidence>
<evidence type="ECO:0000256" key="4">
    <source>
        <dbReference type="ARBA" id="ARBA00022833"/>
    </source>
</evidence>
<keyword evidence="5 10" id="KW-0805">Transcription regulation</keyword>
<dbReference type="GO" id="GO:0005634">
    <property type="term" value="C:nucleus"/>
    <property type="evidence" value="ECO:0007669"/>
    <property type="project" value="UniProtKB-SubCell"/>
</dbReference>
<keyword evidence="15" id="KW-1185">Reference proteome</keyword>
<comment type="subcellular location">
    <subcellularLocation>
        <location evidence="1 10">Nucleus</location>
    </subcellularLocation>
</comment>
<dbReference type="GO" id="GO:0071376">
    <property type="term" value="P:cellular response to corticotropin-releasing hormone stimulus"/>
    <property type="evidence" value="ECO:0007669"/>
    <property type="project" value="TreeGrafter"/>
</dbReference>
<dbReference type="AlphaFoldDB" id="A0A8C4R0B0"/>
<dbReference type="PRINTS" id="PR00398">
    <property type="entry name" value="STRDHORMONER"/>
</dbReference>
<dbReference type="GeneTree" id="ENSGT00950000183038"/>
<feature type="region of interest" description="Disordered" evidence="11">
    <location>
        <begin position="122"/>
        <end position="155"/>
    </location>
</feature>
<dbReference type="PRINTS" id="PR01284">
    <property type="entry name" value="NUCLEARECPTR"/>
</dbReference>
<dbReference type="Pfam" id="PF00104">
    <property type="entry name" value="Hormone_recep"/>
    <property type="match status" value="1"/>
</dbReference>
<keyword evidence="2 10" id="KW-0479">Metal-binding</keyword>
<dbReference type="PANTHER" id="PTHR24085">
    <property type="entry name" value="NUCLEAR HORMONE RECEPTOR"/>
    <property type="match status" value="1"/>
</dbReference>
<dbReference type="InterPro" id="IPR013088">
    <property type="entry name" value="Znf_NHR/GATA"/>
</dbReference>
<dbReference type="GO" id="GO:0035259">
    <property type="term" value="F:nuclear glucocorticoid receptor binding"/>
    <property type="evidence" value="ECO:0007669"/>
    <property type="project" value="TreeGrafter"/>
</dbReference>